<dbReference type="PROSITE" id="PS00138">
    <property type="entry name" value="SUBTILASE_SER"/>
    <property type="match status" value="1"/>
</dbReference>
<dbReference type="InterPro" id="IPR015366">
    <property type="entry name" value="S53_propep"/>
</dbReference>
<dbReference type="AlphaFoldDB" id="E8WV79"/>
<dbReference type="SUPFAM" id="SSF54897">
    <property type="entry name" value="Protease propeptides/inhibitors"/>
    <property type="match status" value="1"/>
</dbReference>
<dbReference type="Pfam" id="PF00082">
    <property type="entry name" value="Peptidase_S8"/>
    <property type="match status" value="1"/>
</dbReference>
<dbReference type="STRING" id="1198114.AciX9_0180"/>
<feature type="domain" description="Peptidase S53" evidence="8">
    <location>
        <begin position="235"/>
        <end position="650"/>
    </location>
</feature>
<dbReference type="InterPro" id="IPR036852">
    <property type="entry name" value="Peptidase_S8/S53_dom_sf"/>
</dbReference>
<evidence type="ECO:0000256" key="7">
    <source>
        <dbReference type="ARBA" id="ARBA00023145"/>
    </source>
</evidence>
<name>E8WV79_GRATM</name>
<dbReference type="RefSeq" id="WP_013578582.1">
    <property type="nucleotide sequence ID" value="NC_015064.1"/>
</dbReference>
<evidence type="ECO:0000256" key="2">
    <source>
        <dbReference type="ARBA" id="ARBA00022670"/>
    </source>
</evidence>
<sequence>MFPSFLSSLRSAASALPSRLPLQSSLLALSLLSVCGTAQTLKPRITQEINAAQRVTLAGSRNPRALAADDTGSLASGTKLEGMSVVFRRTEAQEADLQALLAAQQNPASPLYHQWLSPEQFGTRFGLSASDQAKVSAWLEQQGFTVDGVSRSGNRISFSGTAGKVGNAFGSELHNFTKDGETHFAPASEVSVPAALSDIIQDVTNLSSFRPKARVKLRPAVVDPNFTSSQSGSHFLTPKDVATIYDINAAYSAGYTGTGQSIVAVGQSAVVLSDIENFQTAAGLTVKDPTVILVPGSGSSTVKTDDESESDLDLEYSGGIAKGATIYFVYTGNNTNYGAFDALQYAITNKIAPIISVSYGTCETNFSATSFAAENAMLAQAAAQGQTVVAAAGDAGSTDCSGTTILNTTQQEALAVDFPSDSQYVTGMGGTEFPTADITSSNSTYWTASSGTDVIGSALSYIPEQVWNDDSASNGILSGGGGVSIFTPRPTWQTGVTGIPTGSFRLTPDISLDSAVVNAPYLYCSSDTATKITGSCSNGFRDSTNTNLTAAGGTSFAAPIFSGMLALINQKLNSTGQGVINPTLYTLAANSTTYARAFHDITSGTNSCTAGSTLCSTAGASAYAATTGYDQATGLGSVDLYNLLTAWPTTTGSTLLASTTTLSAVTTTPVSGAGDVITITVAPSTTSLTTSPTGTVSIAVDGATVSSSAALTSGVATYTFSSTTVGSHIVTATYSGDSIYASSTGSVTLTVGTTATGTGTILLSATNLTVTGGATGTSTITVTPGSGYTGTVSFTVLSSASLPYACYTPITNATVTGTAAVTTALTISTGSASCVGAAVVRAGGKRSLASLSPSQVPGTGESHTKIVLAGLMLFGLCGCRSRRLRKFAPVLLLAGFGLALSGCGSGSGSTTSTTNNLTAKGTYTLTIIGTDVSNALITSTTSLTLTVD</sequence>
<dbReference type="GO" id="GO:0004252">
    <property type="term" value="F:serine-type endopeptidase activity"/>
    <property type="evidence" value="ECO:0007669"/>
    <property type="project" value="InterPro"/>
</dbReference>
<keyword evidence="6" id="KW-0106">Calcium</keyword>
<evidence type="ECO:0000313" key="10">
    <source>
        <dbReference type="Proteomes" id="UP000000343"/>
    </source>
</evidence>
<dbReference type="SUPFAM" id="SSF52743">
    <property type="entry name" value="Subtilisin-like"/>
    <property type="match status" value="1"/>
</dbReference>
<evidence type="ECO:0000256" key="1">
    <source>
        <dbReference type="ARBA" id="ARBA00001913"/>
    </source>
</evidence>
<dbReference type="GO" id="GO:0046872">
    <property type="term" value="F:metal ion binding"/>
    <property type="evidence" value="ECO:0007669"/>
    <property type="project" value="UniProtKB-KW"/>
</dbReference>
<dbReference type="OrthoDB" id="127592at2"/>
<dbReference type="GO" id="GO:0006508">
    <property type="term" value="P:proteolysis"/>
    <property type="evidence" value="ECO:0007669"/>
    <property type="project" value="UniProtKB-KW"/>
</dbReference>
<dbReference type="Pfam" id="PF16640">
    <property type="entry name" value="Big_3_5"/>
    <property type="match status" value="1"/>
</dbReference>
<dbReference type="InterPro" id="IPR050819">
    <property type="entry name" value="Tripeptidyl-peptidase_I"/>
</dbReference>
<comment type="cofactor">
    <cofactor evidence="1">
        <name>Ca(2+)</name>
        <dbReference type="ChEBI" id="CHEBI:29108"/>
    </cofactor>
</comment>
<dbReference type="PANTHER" id="PTHR14218">
    <property type="entry name" value="PROTEASE S8 TRIPEPTIDYL PEPTIDASE I CLN2"/>
    <property type="match status" value="1"/>
</dbReference>
<dbReference type="EMBL" id="CP002480">
    <property type="protein sequence ID" value="ADW67254.1"/>
    <property type="molecule type" value="Genomic_DNA"/>
</dbReference>
<dbReference type="CDD" id="cd11377">
    <property type="entry name" value="Pro-peptidase_S53"/>
    <property type="match status" value="1"/>
</dbReference>
<evidence type="ECO:0000256" key="6">
    <source>
        <dbReference type="ARBA" id="ARBA00022837"/>
    </source>
</evidence>
<dbReference type="SMART" id="SM00944">
    <property type="entry name" value="Pro-kuma_activ"/>
    <property type="match status" value="1"/>
</dbReference>
<keyword evidence="4" id="KW-0378">Hydrolase</keyword>
<dbReference type="Gene3D" id="3.40.50.200">
    <property type="entry name" value="Peptidase S8/S53 domain"/>
    <property type="match status" value="1"/>
</dbReference>
<evidence type="ECO:0000256" key="3">
    <source>
        <dbReference type="ARBA" id="ARBA00022723"/>
    </source>
</evidence>
<evidence type="ECO:0000259" key="8">
    <source>
        <dbReference type="PROSITE" id="PS51695"/>
    </source>
</evidence>
<evidence type="ECO:0000313" key="9">
    <source>
        <dbReference type="EMBL" id="ADW67254.1"/>
    </source>
</evidence>
<dbReference type="InterPro" id="IPR023828">
    <property type="entry name" value="Peptidase_S8_Ser-AS"/>
</dbReference>
<keyword evidence="7" id="KW-0865">Zymogen</keyword>
<dbReference type="GO" id="GO:0008240">
    <property type="term" value="F:tripeptidyl-peptidase activity"/>
    <property type="evidence" value="ECO:0007669"/>
    <property type="project" value="TreeGrafter"/>
</dbReference>
<evidence type="ECO:0000256" key="5">
    <source>
        <dbReference type="ARBA" id="ARBA00022825"/>
    </source>
</evidence>
<protein>
    <submittedName>
        <fullName evidence="9">Peptidase S53 propeptide</fullName>
    </submittedName>
</protein>
<accession>E8WV79</accession>
<dbReference type="KEGG" id="acm:AciX9_0180"/>
<dbReference type="CDD" id="cd04056">
    <property type="entry name" value="Peptidases_S53"/>
    <property type="match status" value="1"/>
</dbReference>
<dbReference type="Pfam" id="PF09286">
    <property type="entry name" value="Pro-kuma_activ"/>
    <property type="match status" value="1"/>
</dbReference>
<keyword evidence="3" id="KW-0479">Metal-binding</keyword>
<keyword evidence="2" id="KW-0645">Protease</keyword>
<dbReference type="eggNOG" id="COG4934">
    <property type="taxonomic scope" value="Bacteria"/>
</dbReference>
<dbReference type="InterPro" id="IPR032109">
    <property type="entry name" value="Big_3_5"/>
</dbReference>
<proteinExistence type="predicted"/>
<organism evidence="10">
    <name type="scientific">Granulicella tundricola (strain ATCC BAA-1859 / DSM 23138 / MP5ACTX9)</name>
    <dbReference type="NCBI Taxonomy" id="1198114"/>
    <lineage>
        <taxon>Bacteria</taxon>
        <taxon>Pseudomonadati</taxon>
        <taxon>Acidobacteriota</taxon>
        <taxon>Terriglobia</taxon>
        <taxon>Terriglobales</taxon>
        <taxon>Acidobacteriaceae</taxon>
        <taxon>Granulicella</taxon>
    </lineage>
</organism>
<dbReference type="InterPro" id="IPR000209">
    <property type="entry name" value="Peptidase_S8/S53_dom"/>
</dbReference>
<dbReference type="Gene3D" id="2.60.40.10">
    <property type="entry name" value="Immunoglobulins"/>
    <property type="match status" value="1"/>
</dbReference>
<dbReference type="Proteomes" id="UP000000343">
    <property type="component" value="Chromosome"/>
</dbReference>
<dbReference type="InterPro" id="IPR030400">
    <property type="entry name" value="Sedolisin_dom"/>
</dbReference>
<dbReference type="HOGENOM" id="CLU_004005_0_0_0"/>
<evidence type="ECO:0000256" key="4">
    <source>
        <dbReference type="ARBA" id="ARBA00022801"/>
    </source>
</evidence>
<gene>
    <name evidence="9" type="ordered locus">AciX9_0180</name>
</gene>
<reference evidence="10" key="1">
    <citation type="submission" date="2011-01" db="EMBL/GenBank/DDBJ databases">
        <title>Complete sequence of chromosome of Acidobacterium sp. MP5ACTX9.</title>
        <authorList>
            <consortium name="US DOE Joint Genome Institute"/>
            <person name="Lucas S."/>
            <person name="Copeland A."/>
            <person name="Lapidus A."/>
            <person name="Cheng J.-F."/>
            <person name="Goodwin L."/>
            <person name="Pitluck S."/>
            <person name="Teshima H."/>
            <person name="Detter J.C."/>
            <person name="Han C."/>
            <person name="Tapia R."/>
            <person name="Land M."/>
            <person name="Hauser L."/>
            <person name="Kyrpides N."/>
            <person name="Ivanova N."/>
            <person name="Ovchinnikova G."/>
            <person name="Pagani I."/>
            <person name="Rawat S.R."/>
            <person name="Mannisto M."/>
            <person name="Haggblom M.M."/>
            <person name="Woyke T."/>
        </authorList>
    </citation>
    <scope>NUCLEOTIDE SEQUENCE [LARGE SCALE GENOMIC DNA]</scope>
    <source>
        <strain evidence="10">MP5ACTX9</strain>
    </source>
</reference>
<keyword evidence="5" id="KW-0720">Serine protease</keyword>
<dbReference type="PANTHER" id="PTHR14218:SF15">
    <property type="entry name" value="TRIPEPTIDYL-PEPTIDASE 1"/>
    <property type="match status" value="1"/>
</dbReference>
<keyword evidence="10" id="KW-1185">Reference proteome</keyword>
<dbReference type="PaxDb" id="1198114-AciX9_0180"/>
<dbReference type="InterPro" id="IPR013783">
    <property type="entry name" value="Ig-like_fold"/>
</dbReference>
<dbReference type="PROSITE" id="PS51695">
    <property type="entry name" value="SEDOLISIN"/>
    <property type="match status" value="1"/>
</dbReference>